<evidence type="ECO:0000259" key="8">
    <source>
        <dbReference type="PROSITE" id="PS50835"/>
    </source>
</evidence>
<dbReference type="InterPro" id="IPR050328">
    <property type="entry name" value="Dev_Immune_Receptor"/>
</dbReference>
<dbReference type="GO" id="GO:0005615">
    <property type="term" value="C:extracellular space"/>
    <property type="evidence" value="ECO:0007669"/>
    <property type="project" value="TreeGrafter"/>
</dbReference>
<dbReference type="AlphaFoldDB" id="A0A226D018"/>
<comment type="caution">
    <text evidence="9">The sequence shown here is derived from an EMBL/GenBank/DDBJ whole genome shotgun (WGS) entry which is preliminary data.</text>
</comment>
<dbReference type="CDD" id="cd00096">
    <property type="entry name" value="Ig"/>
    <property type="match status" value="1"/>
</dbReference>
<dbReference type="Pfam" id="PF13855">
    <property type="entry name" value="LRR_8"/>
    <property type="match status" value="1"/>
</dbReference>
<dbReference type="SMART" id="SM00408">
    <property type="entry name" value="IGc2"/>
    <property type="match status" value="1"/>
</dbReference>
<dbReference type="SMART" id="SM00369">
    <property type="entry name" value="LRR_TYP"/>
    <property type="match status" value="3"/>
</dbReference>
<keyword evidence="4" id="KW-1015">Disulfide bond</keyword>
<dbReference type="InterPro" id="IPR007110">
    <property type="entry name" value="Ig-like_dom"/>
</dbReference>
<dbReference type="Gene3D" id="3.80.10.10">
    <property type="entry name" value="Ribonuclease Inhibitor"/>
    <property type="match status" value="1"/>
</dbReference>
<dbReference type="SUPFAM" id="SSF48726">
    <property type="entry name" value="Immunoglobulin"/>
    <property type="match status" value="1"/>
</dbReference>
<name>A0A226D018_FOLCA</name>
<evidence type="ECO:0000313" key="9">
    <source>
        <dbReference type="EMBL" id="OXA38001.1"/>
    </source>
</evidence>
<dbReference type="OrthoDB" id="643377at2759"/>
<dbReference type="Pfam" id="PF07679">
    <property type="entry name" value="I-set"/>
    <property type="match status" value="1"/>
</dbReference>
<dbReference type="STRING" id="158441.A0A226D018"/>
<gene>
    <name evidence="9" type="ORF">Fcan01_27225</name>
</gene>
<dbReference type="SMART" id="SM00409">
    <property type="entry name" value="IG"/>
    <property type="match status" value="1"/>
</dbReference>
<keyword evidence="1" id="KW-0433">Leucine-rich repeat</keyword>
<dbReference type="PROSITE" id="PS50835">
    <property type="entry name" value="IG_LIKE"/>
    <property type="match status" value="1"/>
</dbReference>
<feature type="domain" description="Ig-like" evidence="8">
    <location>
        <begin position="243"/>
        <end position="343"/>
    </location>
</feature>
<reference evidence="9 10" key="1">
    <citation type="submission" date="2015-12" db="EMBL/GenBank/DDBJ databases">
        <title>The genome of Folsomia candida.</title>
        <authorList>
            <person name="Faddeeva A."/>
            <person name="Derks M.F."/>
            <person name="Anvar Y."/>
            <person name="Smit S."/>
            <person name="Van Straalen N."/>
            <person name="Roelofs D."/>
        </authorList>
    </citation>
    <scope>NUCLEOTIDE SEQUENCE [LARGE SCALE GENOMIC DNA]</scope>
    <source>
        <strain evidence="9 10">VU population</strain>
        <tissue evidence="9">Whole body</tissue>
    </source>
</reference>
<keyword evidence="7" id="KW-1133">Transmembrane helix</keyword>
<keyword evidence="10" id="KW-1185">Reference proteome</keyword>
<dbReference type="InterPro" id="IPR032675">
    <property type="entry name" value="LRR_dom_sf"/>
</dbReference>
<feature type="transmembrane region" description="Helical" evidence="7">
    <location>
        <begin position="359"/>
        <end position="383"/>
    </location>
</feature>
<accession>A0A226D018</accession>
<dbReference type="InterPro" id="IPR003599">
    <property type="entry name" value="Ig_sub"/>
</dbReference>
<evidence type="ECO:0000256" key="6">
    <source>
        <dbReference type="SAM" id="MobiDB-lite"/>
    </source>
</evidence>
<dbReference type="InterPro" id="IPR036179">
    <property type="entry name" value="Ig-like_dom_sf"/>
</dbReference>
<dbReference type="SUPFAM" id="SSF52058">
    <property type="entry name" value="L domain-like"/>
    <property type="match status" value="1"/>
</dbReference>
<dbReference type="InterPro" id="IPR013783">
    <property type="entry name" value="Ig-like_fold"/>
</dbReference>
<evidence type="ECO:0000256" key="7">
    <source>
        <dbReference type="SAM" id="Phobius"/>
    </source>
</evidence>
<dbReference type="PANTHER" id="PTHR24373">
    <property type="entry name" value="SLIT RELATED LEUCINE-RICH REPEAT NEURONAL PROTEIN"/>
    <property type="match status" value="1"/>
</dbReference>
<evidence type="ECO:0000256" key="3">
    <source>
        <dbReference type="ARBA" id="ARBA00022737"/>
    </source>
</evidence>
<dbReference type="InterPro" id="IPR013098">
    <property type="entry name" value="Ig_I-set"/>
</dbReference>
<evidence type="ECO:0000256" key="5">
    <source>
        <dbReference type="ARBA" id="ARBA00023180"/>
    </source>
</evidence>
<dbReference type="InterPro" id="IPR001611">
    <property type="entry name" value="Leu-rich_rpt"/>
</dbReference>
<feature type="region of interest" description="Disordered" evidence="6">
    <location>
        <begin position="435"/>
        <end position="482"/>
    </location>
</feature>
<evidence type="ECO:0000256" key="4">
    <source>
        <dbReference type="ARBA" id="ARBA00023157"/>
    </source>
</evidence>
<keyword evidence="3" id="KW-0677">Repeat</keyword>
<protein>
    <submittedName>
        <fullName evidence="9">Leucine-rich repeat-containing protein 4B</fullName>
    </submittedName>
</protein>
<organism evidence="9 10">
    <name type="scientific">Folsomia candida</name>
    <name type="common">Springtail</name>
    <dbReference type="NCBI Taxonomy" id="158441"/>
    <lineage>
        <taxon>Eukaryota</taxon>
        <taxon>Metazoa</taxon>
        <taxon>Ecdysozoa</taxon>
        <taxon>Arthropoda</taxon>
        <taxon>Hexapoda</taxon>
        <taxon>Collembola</taxon>
        <taxon>Entomobryomorpha</taxon>
        <taxon>Isotomoidea</taxon>
        <taxon>Isotomidae</taxon>
        <taxon>Proisotominae</taxon>
        <taxon>Folsomia</taxon>
    </lineage>
</organism>
<keyword evidence="2" id="KW-0732">Signal</keyword>
<evidence type="ECO:0000313" key="10">
    <source>
        <dbReference type="Proteomes" id="UP000198287"/>
    </source>
</evidence>
<dbReference type="PANTHER" id="PTHR24373:SF370">
    <property type="entry name" value="FISH-LIPS, ISOFORM E"/>
    <property type="match status" value="1"/>
</dbReference>
<sequence length="589" mass="64764">MSCLYPISTTPRSLRLPVLVSRVLLLARDDIPPGRKKSCPVSLLLAPSPPPQSSLLSLTLDFLSNRAAPLEEVLFRPRLLAGVMFHLRAKCDGKKSKIWTFSPGGFFIVGDVSDLNLGGNPIKRLKNGAFRFLPQLVKLDLSRCQVSDVEDQAFAHLAILETLKLNSNLLPILSNYTVKSLSQLHGVELHDNPWECDCRLRDLKLWIETKNIPHPISPTCHSPQRLSGRRFSELPVSEFACPPRIVWEGGGGGGVRQVGVVEGDNATFDCAFEAVPSPVVRWYLFGRPILNNTILSFSRKFIIFEENWKSSLVLTNTNLKDGGDFFCVVENSAGFVEANFSLEILPLPPYQNILDTSHIVVVVLAVVTILIMLAIGIGVFLWYRWRLAKQRAAQSYKGNGHGPPGGELLTPVKPPRISYDYEINSGSLVHQNGFKTHHAHHGKGGGGDSNTADNPDLILETNNTSNYQEHGGLGGEEESNNSELNWEQASLSYRNLGYATEYPTDYGLPIIHENSVYSDDTHSTAFYPLPPHPNGAIPHNVSLPLSNGCSSTVMSGVWNKNKVGARITAPNARDSPDEGYQEGYVGTDV</sequence>
<dbReference type="SMART" id="SM00082">
    <property type="entry name" value="LRRCT"/>
    <property type="match status" value="1"/>
</dbReference>
<dbReference type="EMBL" id="LNIX01000049">
    <property type="protein sequence ID" value="OXA38001.1"/>
    <property type="molecule type" value="Genomic_DNA"/>
</dbReference>
<proteinExistence type="predicted"/>
<dbReference type="Gene3D" id="2.60.40.10">
    <property type="entry name" value="Immunoglobulins"/>
    <property type="match status" value="1"/>
</dbReference>
<keyword evidence="7" id="KW-0472">Membrane</keyword>
<dbReference type="InterPro" id="IPR003591">
    <property type="entry name" value="Leu-rich_rpt_typical-subtyp"/>
</dbReference>
<keyword evidence="5" id="KW-0325">Glycoprotein</keyword>
<evidence type="ECO:0000256" key="1">
    <source>
        <dbReference type="ARBA" id="ARBA00022614"/>
    </source>
</evidence>
<keyword evidence="7" id="KW-0812">Transmembrane</keyword>
<dbReference type="InterPro" id="IPR000483">
    <property type="entry name" value="Cys-rich_flank_reg_C"/>
</dbReference>
<dbReference type="GO" id="GO:0031012">
    <property type="term" value="C:extracellular matrix"/>
    <property type="evidence" value="ECO:0007669"/>
    <property type="project" value="TreeGrafter"/>
</dbReference>
<dbReference type="Proteomes" id="UP000198287">
    <property type="component" value="Unassembled WGS sequence"/>
</dbReference>
<evidence type="ECO:0000256" key="2">
    <source>
        <dbReference type="ARBA" id="ARBA00022729"/>
    </source>
</evidence>
<dbReference type="InterPro" id="IPR003598">
    <property type="entry name" value="Ig_sub2"/>
</dbReference>
<feature type="region of interest" description="Disordered" evidence="6">
    <location>
        <begin position="568"/>
        <end position="589"/>
    </location>
</feature>